<feature type="transmembrane region" description="Helical" evidence="1">
    <location>
        <begin position="33"/>
        <end position="56"/>
    </location>
</feature>
<name>A0A1I6R0G0_9ACTN</name>
<dbReference type="Proteomes" id="UP000198873">
    <property type="component" value="Unassembled WGS sequence"/>
</dbReference>
<gene>
    <name evidence="2" type="ORF">SAMN05444716_102617</name>
</gene>
<dbReference type="STRING" id="1176198.SAMN05444716_102617"/>
<keyword evidence="1" id="KW-0812">Transmembrane</keyword>
<keyword evidence="1" id="KW-1133">Transmembrane helix</keyword>
<dbReference type="EMBL" id="FPAB01000002">
    <property type="protein sequence ID" value="SFS58196.1"/>
    <property type="molecule type" value="Genomic_DNA"/>
</dbReference>
<evidence type="ECO:0000256" key="1">
    <source>
        <dbReference type="SAM" id="Phobius"/>
    </source>
</evidence>
<keyword evidence="3" id="KW-1185">Reference proteome</keyword>
<proteinExistence type="predicted"/>
<dbReference type="AlphaFoldDB" id="A0A1I6R0G0"/>
<reference evidence="3" key="1">
    <citation type="submission" date="2016-10" db="EMBL/GenBank/DDBJ databases">
        <authorList>
            <person name="Varghese N."/>
            <person name="Submissions S."/>
        </authorList>
    </citation>
    <scope>NUCLEOTIDE SEQUENCE [LARGE SCALE GENOMIC DNA]</scope>
    <source>
        <strain evidence="3">CGMCC 4.7047</strain>
    </source>
</reference>
<sequence>MSRTTAYLNGCAALADLSVLDSAGRRSPAQPVLATPVTIVAFAGGVGAGAAIVAAFEAGRQAAGGSMEPIIT</sequence>
<organism evidence="2 3">
    <name type="scientific">Streptomyces harbinensis</name>
    <dbReference type="NCBI Taxonomy" id="1176198"/>
    <lineage>
        <taxon>Bacteria</taxon>
        <taxon>Bacillati</taxon>
        <taxon>Actinomycetota</taxon>
        <taxon>Actinomycetes</taxon>
        <taxon>Kitasatosporales</taxon>
        <taxon>Streptomycetaceae</taxon>
        <taxon>Streptomyces</taxon>
    </lineage>
</organism>
<evidence type="ECO:0000313" key="3">
    <source>
        <dbReference type="Proteomes" id="UP000198873"/>
    </source>
</evidence>
<accession>A0A1I6R0G0</accession>
<dbReference type="RefSeq" id="WP_019435952.1">
    <property type="nucleotide sequence ID" value="NZ_CP054938.1"/>
</dbReference>
<evidence type="ECO:0000313" key="2">
    <source>
        <dbReference type="EMBL" id="SFS58196.1"/>
    </source>
</evidence>
<protein>
    <submittedName>
        <fullName evidence="2">Uncharacterized protein</fullName>
    </submittedName>
</protein>
<keyword evidence="1" id="KW-0472">Membrane</keyword>